<name>A0A6J4JX48_9CHLR</name>
<dbReference type="AlphaFoldDB" id="A0A6J4JX48"/>
<feature type="non-terminal residue" evidence="2">
    <location>
        <position position="106"/>
    </location>
</feature>
<gene>
    <name evidence="2" type="ORF">AVDCRST_MAG77-4574</name>
</gene>
<accession>A0A6J4JX48</accession>
<protein>
    <submittedName>
        <fullName evidence="2">NADH-ubiquinone oxidoreductase chain H</fullName>
        <ecNumber evidence="2">1.6.5.3</ecNumber>
    </submittedName>
</protein>
<evidence type="ECO:0000313" key="2">
    <source>
        <dbReference type="EMBL" id="CAA9289776.1"/>
    </source>
</evidence>
<reference evidence="2" key="1">
    <citation type="submission" date="2020-02" db="EMBL/GenBank/DDBJ databases">
        <authorList>
            <person name="Meier V. D."/>
        </authorList>
    </citation>
    <scope>NUCLEOTIDE SEQUENCE</scope>
    <source>
        <strain evidence="2">AVDCRST_MAG77</strain>
    </source>
</reference>
<dbReference type="EC" id="1.6.5.3" evidence="2"/>
<sequence>ARLDRLEPGAGDRDQRHQVLRHHQPVAGGLRLPHAHRAQGNGPHAGTLWSQPRWPLRPAAAHRGRHQVGLQGGHHPFAGQPMGAHHCPYPLAGTGANHLRRHPDWA</sequence>
<feature type="region of interest" description="Disordered" evidence="1">
    <location>
        <begin position="1"/>
        <end position="81"/>
    </location>
</feature>
<feature type="compositionally biased region" description="Basic and acidic residues" evidence="1">
    <location>
        <begin position="1"/>
        <end position="17"/>
    </location>
</feature>
<dbReference type="GO" id="GO:0016491">
    <property type="term" value="F:oxidoreductase activity"/>
    <property type="evidence" value="ECO:0007669"/>
    <property type="project" value="UniProtKB-KW"/>
</dbReference>
<dbReference type="EMBL" id="CADCTC010000244">
    <property type="protein sequence ID" value="CAA9289776.1"/>
    <property type="molecule type" value="Genomic_DNA"/>
</dbReference>
<organism evidence="2">
    <name type="scientific">uncultured Chloroflexota bacterium</name>
    <dbReference type="NCBI Taxonomy" id="166587"/>
    <lineage>
        <taxon>Bacteria</taxon>
        <taxon>Bacillati</taxon>
        <taxon>Chloroflexota</taxon>
        <taxon>environmental samples</taxon>
    </lineage>
</organism>
<evidence type="ECO:0000256" key="1">
    <source>
        <dbReference type="SAM" id="MobiDB-lite"/>
    </source>
</evidence>
<proteinExistence type="predicted"/>
<keyword evidence="2" id="KW-0560">Oxidoreductase</keyword>
<keyword evidence="2" id="KW-0830">Ubiquinone</keyword>
<feature type="non-terminal residue" evidence="2">
    <location>
        <position position="1"/>
    </location>
</feature>